<dbReference type="RefSeq" id="WP_113122911.1">
    <property type="nucleotide sequence ID" value="NZ_CP104965.1"/>
</dbReference>
<reference evidence="2 3" key="1">
    <citation type="submission" date="2022-09" db="EMBL/GenBank/DDBJ databases">
        <title>Interaction between co-microsymbionts with complementary sets of symbiotic genes in legume-rhizobium systems.</title>
        <authorList>
            <person name="Safronova V."/>
            <person name="Sazanova A."/>
            <person name="Afonin A."/>
            <person name="Chirak E."/>
        </authorList>
    </citation>
    <scope>NUCLEOTIDE SEQUENCE [LARGE SCALE GENOMIC DNA]</scope>
    <source>
        <strain evidence="2 3">A18/4-1</strain>
    </source>
</reference>
<dbReference type="Proteomes" id="UP001061862">
    <property type="component" value="Chromosome"/>
</dbReference>
<evidence type="ECO:0000313" key="2">
    <source>
        <dbReference type="EMBL" id="UXN69729.1"/>
    </source>
</evidence>
<protein>
    <submittedName>
        <fullName evidence="2">Uncharacterized protein</fullName>
    </submittedName>
</protein>
<keyword evidence="3" id="KW-1185">Reference proteome</keyword>
<organism evidence="2 3">
    <name type="scientific">Devosia neptuniae</name>
    <dbReference type="NCBI Taxonomy" id="191302"/>
    <lineage>
        <taxon>Bacteria</taxon>
        <taxon>Pseudomonadati</taxon>
        <taxon>Pseudomonadota</taxon>
        <taxon>Alphaproteobacteria</taxon>
        <taxon>Hyphomicrobiales</taxon>
        <taxon>Devosiaceae</taxon>
        <taxon>Devosia</taxon>
    </lineage>
</organism>
<feature type="region of interest" description="Disordered" evidence="1">
    <location>
        <begin position="57"/>
        <end position="79"/>
    </location>
</feature>
<name>A0ABY6CBV1_9HYPH</name>
<proteinExistence type="predicted"/>
<gene>
    <name evidence="2" type="ORF">N8A98_21370</name>
</gene>
<sequence length="79" mass="9065">MLKHNLPDPRYECVRDHLEQALAIAPRAPDAAPLRVHIGVALEAAIELAYRPRPEDDTLQLFETDRVPRTAPRHQRRPL</sequence>
<dbReference type="EMBL" id="CP104965">
    <property type="protein sequence ID" value="UXN69729.1"/>
    <property type="molecule type" value="Genomic_DNA"/>
</dbReference>
<evidence type="ECO:0000256" key="1">
    <source>
        <dbReference type="SAM" id="MobiDB-lite"/>
    </source>
</evidence>
<evidence type="ECO:0000313" key="3">
    <source>
        <dbReference type="Proteomes" id="UP001061862"/>
    </source>
</evidence>
<accession>A0ABY6CBV1</accession>